<dbReference type="Pfam" id="PF00501">
    <property type="entry name" value="AMP-binding"/>
    <property type="match status" value="1"/>
</dbReference>
<keyword evidence="6" id="KW-1185">Reference proteome</keyword>
<evidence type="ECO:0000256" key="1">
    <source>
        <dbReference type="ARBA" id="ARBA00006432"/>
    </source>
</evidence>
<evidence type="ECO:0000256" key="2">
    <source>
        <dbReference type="ARBA" id="ARBA00022598"/>
    </source>
</evidence>
<dbReference type="InterPro" id="IPR045851">
    <property type="entry name" value="AMP-bd_C_sf"/>
</dbReference>
<evidence type="ECO:0000259" key="3">
    <source>
        <dbReference type="Pfam" id="PF00501"/>
    </source>
</evidence>
<feature type="domain" description="AMP-binding enzyme C-terminal" evidence="4">
    <location>
        <begin position="406"/>
        <end position="481"/>
    </location>
</feature>
<dbReference type="SUPFAM" id="SSF56801">
    <property type="entry name" value="Acetyl-CoA synthetase-like"/>
    <property type="match status" value="1"/>
</dbReference>
<comment type="similarity">
    <text evidence="1">Belongs to the ATP-dependent AMP-binding enzyme family.</text>
</comment>
<comment type="caution">
    <text evidence="5">The sequence shown here is derived from an EMBL/GenBank/DDBJ whole genome shotgun (WGS) entry which is preliminary data.</text>
</comment>
<dbReference type="InterPro" id="IPR025110">
    <property type="entry name" value="AMP-bd_C"/>
</dbReference>
<reference evidence="5 6" key="1">
    <citation type="submission" date="2018-10" db="EMBL/GenBank/DDBJ databases">
        <title>Sequencing the genomes of 1000 actinobacteria strains.</title>
        <authorList>
            <person name="Klenk H.-P."/>
        </authorList>
    </citation>
    <scope>NUCLEOTIDE SEQUENCE [LARGE SCALE GENOMIC DNA]</scope>
    <source>
        <strain evidence="5 6">DSM 45119</strain>
    </source>
</reference>
<dbReference type="InterPro" id="IPR000873">
    <property type="entry name" value="AMP-dep_synth/lig_dom"/>
</dbReference>
<evidence type="ECO:0000313" key="5">
    <source>
        <dbReference type="EMBL" id="RKT88935.1"/>
    </source>
</evidence>
<dbReference type="PANTHER" id="PTHR43201">
    <property type="entry name" value="ACYL-COA SYNTHETASE"/>
    <property type="match status" value="1"/>
</dbReference>
<evidence type="ECO:0000259" key="4">
    <source>
        <dbReference type="Pfam" id="PF13193"/>
    </source>
</evidence>
<dbReference type="Proteomes" id="UP000270697">
    <property type="component" value="Unassembled WGS sequence"/>
</dbReference>
<dbReference type="EMBL" id="RBXX01000002">
    <property type="protein sequence ID" value="RKT88935.1"/>
    <property type="molecule type" value="Genomic_DNA"/>
</dbReference>
<proteinExistence type="inferred from homology"/>
<protein>
    <submittedName>
        <fullName evidence="5">Long-chain acyl-CoA synthetase</fullName>
    </submittedName>
</protein>
<dbReference type="PROSITE" id="PS00455">
    <property type="entry name" value="AMP_BINDING"/>
    <property type="match status" value="1"/>
</dbReference>
<gene>
    <name evidence="5" type="ORF">ATL45_7379</name>
</gene>
<organism evidence="5 6">
    <name type="scientific">Saccharopolyspora antimicrobica</name>
    <dbReference type="NCBI Taxonomy" id="455193"/>
    <lineage>
        <taxon>Bacteria</taxon>
        <taxon>Bacillati</taxon>
        <taxon>Actinomycetota</taxon>
        <taxon>Actinomycetes</taxon>
        <taxon>Pseudonocardiales</taxon>
        <taxon>Pseudonocardiaceae</taxon>
        <taxon>Saccharopolyspora</taxon>
    </lineage>
</organism>
<dbReference type="InterPro" id="IPR042099">
    <property type="entry name" value="ANL_N_sf"/>
</dbReference>
<accession>A0ABX9TPC0</accession>
<dbReference type="PANTHER" id="PTHR43201:SF5">
    <property type="entry name" value="MEDIUM-CHAIN ACYL-COA LIGASE ACSF2, MITOCHONDRIAL"/>
    <property type="match status" value="1"/>
</dbReference>
<sequence>MPSVAGSLWEHAAARPDAVAIRAGADAWSYARLRNASAAFGGELRAHGVRAGDRVLLVAPTVPEFVVVYLGAQLIGAVVITMNTMATTPEIDYVVGDSGTRLLVAWHEAREPAQRVADERALHLRVLGPGAVAEEGEPVHNPADLDRQSTAVLLYTSGTTGRPKGVELTVANIVDTARTFVEQLHLTSDDRCGTGLPLFHVFGQAACLNSALQAGCSISLLAPFEPVAMLEMIRRDRLTMVAGVPTMWNAMLHVAGDFGPDDFADLRMASSGGASLPGEVLSAFSERFGCTILEGYGLTESTAAATSNTAEQQRIGSVGRPLPASAVEIRDPEGAVLPAGEVGEVHLRGPSVMKGYWNRPEETAADLVDGWLKTGDLGRLEDGYLYIVDRAKELIIRGGYNVYPREVEEVLYQHPDIVEVAVIGVPDERYGEEVAAVITARPGAEVTPEELRVWAKEKLSAYKVPHLIRFVDALPKGPTGKIQKRALDWEGLTNASCSAQQRFPVS</sequence>
<dbReference type="InterPro" id="IPR020845">
    <property type="entry name" value="AMP-binding_CS"/>
</dbReference>
<dbReference type="RefSeq" id="WP_093154581.1">
    <property type="nucleotide sequence ID" value="NZ_FOUP01000007.1"/>
</dbReference>
<feature type="domain" description="AMP-dependent synthetase/ligase" evidence="3">
    <location>
        <begin position="9"/>
        <end position="357"/>
    </location>
</feature>
<dbReference type="Gene3D" id="3.30.300.30">
    <property type="match status" value="1"/>
</dbReference>
<evidence type="ECO:0000313" key="6">
    <source>
        <dbReference type="Proteomes" id="UP000270697"/>
    </source>
</evidence>
<keyword evidence="2" id="KW-0436">Ligase</keyword>
<dbReference type="Gene3D" id="3.40.50.12780">
    <property type="entry name" value="N-terminal domain of ligase-like"/>
    <property type="match status" value="1"/>
</dbReference>
<name>A0ABX9TPC0_9PSEU</name>
<dbReference type="Pfam" id="PF13193">
    <property type="entry name" value="AMP-binding_C"/>
    <property type="match status" value="1"/>
</dbReference>